<protein>
    <submittedName>
        <fullName evidence="1">Uncharacterized protein</fullName>
    </submittedName>
</protein>
<accession>A0A5F2EV19</accession>
<dbReference type="CDD" id="cd04301">
    <property type="entry name" value="NAT_SF"/>
    <property type="match status" value="1"/>
</dbReference>
<dbReference type="InterPro" id="IPR016181">
    <property type="entry name" value="Acyl_CoA_acyltransferase"/>
</dbReference>
<dbReference type="PROSITE" id="PS51671">
    <property type="entry name" value="ACT"/>
    <property type="match status" value="1"/>
</dbReference>
<keyword evidence="2" id="KW-1185">Reference proteome</keyword>
<dbReference type="RefSeq" id="WP_108578166.1">
    <property type="nucleotide sequence ID" value="NZ_CP026952.1"/>
</dbReference>
<dbReference type="SUPFAM" id="SSF55729">
    <property type="entry name" value="Acyl-CoA N-acyltransferases (Nat)"/>
    <property type="match status" value="1"/>
</dbReference>
<dbReference type="AlphaFoldDB" id="A0A2S0WMI3"/>
<gene>
    <name evidence="1" type="ORF">C3E78_10100</name>
</gene>
<dbReference type="SUPFAM" id="SSF55021">
    <property type="entry name" value="ACT-like"/>
    <property type="match status" value="1"/>
</dbReference>
<organism evidence="1 2">
    <name type="scientific">Aeromicrobium chenweiae</name>
    <dbReference type="NCBI Taxonomy" id="2079793"/>
    <lineage>
        <taxon>Bacteria</taxon>
        <taxon>Bacillati</taxon>
        <taxon>Actinomycetota</taxon>
        <taxon>Actinomycetes</taxon>
        <taxon>Propionibacteriales</taxon>
        <taxon>Nocardioidaceae</taxon>
        <taxon>Aeromicrobium</taxon>
    </lineage>
</organism>
<evidence type="ECO:0000313" key="2">
    <source>
        <dbReference type="Proteomes" id="UP000244384"/>
    </source>
</evidence>
<dbReference type="PROSITE" id="PS51257">
    <property type="entry name" value="PROKAR_LIPOPROTEIN"/>
    <property type="match status" value="1"/>
</dbReference>
<reference evidence="2" key="1">
    <citation type="submission" date="2018-01" db="EMBL/GenBank/DDBJ databases">
        <authorList>
            <person name="Li J."/>
        </authorList>
    </citation>
    <scope>NUCLEOTIDE SEQUENCE [LARGE SCALE GENOMIC DNA]</scope>
    <source>
        <strain evidence="2">592</strain>
    </source>
</reference>
<dbReference type="Pfam" id="PF00583">
    <property type="entry name" value="Acetyltransf_1"/>
    <property type="match status" value="1"/>
</dbReference>
<name>A0A2S0WMI3_9ACTN</name>
<dbReference type="InterPro" id="IPR000182">
    <property type="entry name" value="GNAT_dom"/>
</dbReference>
<dbReference type="OrthoDB" id="5516749at2"/>
<dbReference type="Proteomes" id="UP000244384">
    <property type="component" value="Chromosome"/>
</dbReference>
<dbReference type="PROSITE" id="PS51186">
    <property type="entry name" value="GNAT"/>
    <property type="match status" value="1"/>
</dbReference>
<dbReference type="EMBL" id="CP026952">
    <property type="protein sequence ID" value="AWB92521.1"/>
    <property type="molecule type" value="Genomic_DNA"/>
</dbReference>
<sequence length="335" mass="36278">MLWRVRTTLADRPGNLAAIAAACGQARLNIVSLQVFPTTPQVTDELVVSAPEGWTDVRVAEVFERAGGERVAATRVGDDAISDPATRYLRGVHEVLEEGRDITDVLRDLLETEPPDVADYTGHDVMVLTRRDGSTLQISRAVPFTAVEHERAQAMLSLVSDAGIDVPLITPSPLHDAAPLVRQATLADIEAVTALHERCSVDTLYDRYQVPLKMPMTTRMARRLVVPDRGCALLVQVGPDAVGHGVLELDADTWTFRSIIEDAWQGQGLGTLLLRHAAGRARSEGAERLTFVTAGSNDSLLRAVGDAGFVARVERHDGNVHITVPLRDVRAVEAG</sequence>
<dbReference type="GO" id="GO:0016747">
    <property type="term" value="F:acyltransferase activity, transferring groups other than amino-acyl groups"/>
    <property type="evidence" value="ECO:0007669"/>
    <property type="project" value="InterPro"/>
</dbReference>
<dbReference type="InterPro" id="IPR002912">
    <property type="entry name" value="ACT_dom"/>
</dbReference>
<accession>A0A2S0WMI3</accession>
<evidence type="ECO:0000313" key="1">
    <source>
        <dbReference type="EMBL" id="AWB92521.1"/>
    </source>
</evidence>
<proteinExistence type="predicted"/>
<dbReference type="Gene3D" id="3.40.630.30">
    <property type="match status" value="1"/>
</dbReference>
<dbReference type="InterPro" id="IPR045865">
    <property type="entry name" value="ACT-like_dom_sf"/>
</dbReference>
<dbReference type="KEGG" id="aez:C3E78_10100"/>